<organism evidence="2 3">
    <name type="scientific">Cellulomonas flavigena (strain ATCC 482 / DSM 20109 / BCRC 11376 / JCM 18109 / NBRC 3775 / NCIMB 8073 / NRS 134)</name>
    <dbReference type="NCBI Taxonomy" id="446466"/>
    <lineage>
        <taxon>Bacteria</taxon>
        <taxon>Bacillati</taxon>
        <taxon>Actinomycetota</taxon>
        <taxon>Actinomycetes</taxon>
        <taxon>Micrococcales</taxon>
        <taxon>Cellulomonadaceae</taxon>
        <taxon>Cellulomonas</taxon>
    </lineage>
</organism>
<dbReference type="EMBL" id="CP001964">
    <property type="protein sequence ID" value="ADG75422.1"/>
    <property type="molecule type" value="Genomic_DNA"/>
</dbReference>
<keyword evidence="1" id="KW-0472">Membrane</keyword>
<name>D5UI77_CELFN</name>
<dbReference type="KEGG" id="cfl:Cfla_2534"/>
<sequence length="131" mass="13855">MARATRTSAWTAGLLLLSVLVVSLPWPAMVAAPVAAVAALVLAILAVVRAVRARARGSVLVLPVVLVMSALAWVGLSTYPLLYLDASRAYAECTSEALTAQARRTCTTQLEKDTRARIEEFFSRAGVPTGS</sequence>
<feature type="transmembrane region" description="Helical" evidence="1">
    <location>
        <begin position="7"/>
        <end position="24"/>
    </location>
</feature>
<feature type="transmembrane region" description="Helical" evidence="1">
    <location>
        <begin position="60"/>
        <end position="82"/>
    </location>
</feature>
<keyword evidence="1" id="KW-0812">Transmembrane</keyword>
<protein>
    <submittedName>
        <fullName evidence="2">Uncharacterized protein</fullName>
    </submittedName>
</protein>
<dbReference type="RefSeq" id="WP_013117755.1">
    <property type="nucleotide sequence ID" value="NC_014151.1"/>
</dbReference>
<accession>D5UI77</accession>
<dbReference type="AlphaFoldDB" id="D5UI77"/>
<dbReference type="Proteomes" id="UP000000849">
    <property type="component" value="Chromosome"/>
</dbReference>
<gene>
    <name evidence="2" type="ordered locus">Cfla_2534</name>
</gene>
<proteinExistence type="predicted"/>
<evidence type="ECO:0000313" key="2">
    <source>
        <dbReference type="EMBL" id="ADG75422.1"/>
    </source>
</evidence>
<dbReference type="HOGENOM" id="CLU_1923809_0_0_11"/>
<evidence type="ECO:0000313" key="3">
    <source>
        <dbReference type="Proteomes" id="UP000000849"/>
    </source>
</evidence>
<keyword evidence="1" id="KW-1133">Transmembrane helix</keyword>
<feature type="transmembrane region" description="Helical" evidence="1">
    <location>
        <begin position="30"/>
        <end position="48"/>
    </location>
</feature>
<reference evidence="2 3" key="1">
    <citation type="journal article" date="2010" name="Stand. Genomic Sci.">
        <title>Complete genome sequence of Cellulomonas flavigena type strain (134).</title>
        <authorList>
            <person name="Abt B."/>
            <person name="Foster B."/>
            <person name="Lapidus A."/>
            <person name="Clum A."/>
            <person name="Sun H."/>
            <person name="Pukall R."/>
            <person name="Lucas S."/>
            <person name="Glavina Del Rio T."/>
            <person name="Nolan M."/>
            <person name="Tice H."/>
            <person name="Cheng J.F."/>
            <person name="Pitluck S."/>
            <person name="Liolios K."/>
            <person name="Ivanova N."/>
            <person name="Mavromatis K."/>
            <person name="Ovchinnikova G."/>
            <person name="Pati A."/>
            <person name="Goodwin L."/>
            <person name="Chen A."/>
            <person name="Palaniappan K."/>
            <person name="Land M."/>
            <person name="Hauser L."/>
            <person name="Chang Y.J."/>
            <person name="Jeffries C.D."/>
            <person name="Rohde M."/>
            <person name="Goker M."/>
            <person name="Woyke T."/>
            <person name="Bristow J."/>
            <person name="Eisen J.A."/>
            <person name="Markowitz V."/>
            <person name="Hugenholtz P."/>
            <person name="Kyrpides N.C."/>
            <person name="Klenk H.P."/>
        </authorList>
    </citation>
    <scope>NUCLEOTIDE SEQUENCE [LARGE SCALE GENOMIC DNA]</scope>
    <source>
        <strain evidence="3">ATCC 482 / DSM 20109 / BCRC 11376 / JCM 18109 / NBRC 3775 / NCIMB 8073 / NRS 134</strain>
    </source>
</reference>
<keyword evidence="3" id="KW-1185">Reference proteome</keyword>
<evidence type="ECO:0000256" key="1">
    <source>
        <dbReference type="SAM" id="Phobius"/>
    </source>
</evidence>